<dbReference type="EMBL" id="LAVO01000001">
    <property type="protein sequence ID" value="KOS12189.1"/>
    <property type="molecule type" value="Genomic_DNA"/>
</dbReference>
<name>A0A0M9VME9_9MICO</name>
<proteinExistence type="predicted"/>
<sequence length="156" mass="16767">MNGLESLYQELILDHSKRPHGKELAEETGRTATSLQRNPVCGDEVTLRVRVSDDGERVLDVTWDGAGCSISQASASMLSALVDELGEEADGDGMPRADVDARIEGFRTALRSRGTVPLDEETFADAAALSGVSKFTARVKCAMLAWVALEDALERA</sequence>
<reference evidence="2" key="1">
    <citation type="submission" date="2015-04" db="EMBL/GenBank/DDBJ databases">
        <title>Complete genome sequence of Microbacterium chocolatum SIT 101, a bacterium enantioselectively hydrolyzing mesomeric diesters.</title>
        <authorList>
            <person name="Li X."/>
            <person name="Xu Y."/>
        </authorList>
    </citation>
    <scope>NUCLEOTIDE SEQUENCE [LARGE SCALE GENOMIC DNA]</scope>
    <source>
        <strain evidence="2">SIT 101</strain>
    </source>
</reference>
<dbReference type="KEGG" id="mcw:A8L33_04240"/>
<organism evidence="2 3">
    <name type="scientific">Microbacterium aurantiacum</name>
    <dbReference type="NCBI Taxonomy" id="162393"/>
    <lineage>
        <taxon>Bacteria</taxon>
        <taxon>Bacillati</taxon>
        <taxon>Actinomycetota</taxon>
        <taxon>Actinomycetes</taxon>
        <taxon>Micrococcales</taxon>
        <taxon>Microbacteriaceae</taxon>
        <taxon>Microbacterium</taxon>
    </lineage>
</organism>
<protein>
    <submittedName>
        <fullName evidence="2">Nitrogen fixation protein NifU</fullName>
    </submittedName>
</protein>
<evidence type="ECO:0000259" key="1">
    <source>
        <dbReference type="Pfam" id="PF01592"/>
    </source>
</evidence>
<dbReference type="Gene3D" id="3.90.1010.10">
    <property type="match status" value="1"/>
</dbReference>
<dbReference type="Pfam" id="PF01592">
    <property type="entry name" value="NifU_N"/>
    <property type="match status" value="1"/>
</dbReference>
<accession>A0A0M9VME9</accession>
<dbReference type="PANTHER" id="PTHR10093">
    <property type="entry name" value="IRON-SULFUR CLUSTER ASSEMBLY ENZYME NIFU HOMOLOG"/>
    <property type="match status" value="1"/>
</dbReference>
<dbReference type="NCBIfam" id="TIGR01994">
    <property type="entry name" value="SUF_scaf_2"/>
    <property type="match status" value="1"/>
</dbReference>
<keyword evidence="3" id="KW-1185">Reference proteome</keyword>
<dbReference type="SUPFAM" id="SSF82649">
    <property type="entry name" value="SufE/NifU"/>
    <property type="match status" value="1"/>
</dbReference>
<evidence type="ECO:0000313" key="2">
    <source>
        <dbReference type="EMBL" id="KOS12189.1"/>
    </source>
</evidence>
<dbReference type="OrthoDB" id="9804157at2"/>
<dbReference type="CDD" id="cd06664">
    <property type="entry name" value="IscU_like"/>
    <property type="match status" value="1"/>
</dbReference>
<evidence type="ECO:0000313" key="3">
    <source>
        <dbReference type="Proteomes" id="UP000037737"/>
    </source>
</evidence>
<dbReference type="GO" id="GO:0005506">
    <property type="term" value="F:iron ion binding"/>
    <property type="evidence" value="ECO:0007669"/>
    <property type="project" value="InterPro"/>
</dbReference>
<feature type="domain" description="NIF system FeS cluster assembly NifU N-terminal" evidence="1">
    <location>
        <begin position="8"/>
        <end position="141"/>
    </location>
</feature>
<dbReference type="AlphaFoldDB" id="A0A0M9VME9"/>
<dbReference type="InterPro" id="IPR002871">
    <property type="entry name" value="NIF_FeS_clus_asmbl_NifU_N"/>
</dbReference>
<comment type="caution">
    <text evidence="2">The sequence shown here is derived from an EMBL/GenBank/DDBJ whole genome shotgun (WGS) entry which is preliminary data.</text>
</comment>
<dbReference type="GO" id="GO:0016226">
    <property type="term" value="P:iron-sulfur cluster assembly"/>
    <property type="evidence" value="ECO:0007669"/>
    <property type="project" value="InterPro"/>
</dbReference>
<dbReference type="PATRIC" id="fig|84292.3.peg.426"/>
<dbReference type="GO" id="GO:0051536">
    <property type="term" value="F:iron-sulfur cluster binding"/>
    <property type="evidence" value="ECO:0007669"/>
    <property type="project" value="InterPro"/>
</dbReference>
<gene>
    <name evidence="2" type="ORF">XI38_02045</name>
</gene>
<dbReference type="Proteomes" id="UP000037737">
    <property type="component" value="Unassembled WGS sequence"/>
</dbReference>